<sequence length="124" mass="12654">MGRRGQRAGAWRAAIGVLTLYALVLQGLLGGVAATRTSLQAPGVICSGHLADAAQDPDGQAGHESCCSTACRLAAFALAAPEAQPVPAAIPALARERRWHAVQTHAPPARTHRSAAPRAPPVAA</sequence>
<dbReference type="RefSeq" id="WP_238306671.1">
    <property type="nucleotide sequence ID" value="NZ_BPQM01000138.1"/>
</dbReference>
<reference evidence="2" key="2">
    <citation type="submission" date="2021-08" db="EMBL/GenBank/DDBJ databases">
        <authorList>
            <person name="Tani A."/>
            <person name="Ola A."/>
            <person name="Ogura Y."/>
            <person name="Katsura K."/>
            <person name="Hayashi T."/>
        </authorList>
    </citation>
    <scope>NUCLEOTIDE SEQUENCE</scope>
    <source>
        <strain evidence="2">NBRC 103626</strain>
    </source>
</reference>
<evidence type="ECO:0000313" key="2">
    <source>
        <dbReference type="EMBL" id="GJD81434.1"/>
    </source>
</evidence>
<gene>
    <name evidence="2" type="ORF">NBEOAGPD_4682</name>
</gene>
<dbReference type="AlphaFoldDB" id="A0AA37MG84"/>
<dbReference type="Proteomes" id="UP001055108">
    <property type="component" value="Unassembled WGS sequence"/>
</dbReference>
<name>A0AA37MG84_9HYPH</name>
<keyword evidence="3" id="KW-1185">Reference proteome</keyword>
<dbReference type="EMBL" id="BPQM01000138">
    <property type="protein sequence ID" value="GJD81434.1"/>
    <property type="molecule type" value="Genomic_DNA"/>
</dbReference>
<protein>
    <recommendedName>
        <fullName evidence="4">DUF2946 domain-containing protein</fullName>
    </recommendedName>
</protein>
<evidence type="ECO:0008006" key="4">
    <source>
        <dbReference type="Google" id="ProtNLM"/>
    </source>
</evidence>
<reference evidence="2" key="1">
    <citation type="journal article" date="2016" name="Front. Microbiol.">
        <title>Genome Sequence of the Piezophilic, Mesophilic Sulfate-Reducing Bacterium Desulfovibrio indicus J2T.</title>
        <authorList>
            <person name="Cao J."/>
            <person name="Maignien L."/>
            <person name="Shao Z."/>
            <person name="Alain K."/>
            <person name="Jebbar M."/>
        </authorList>
    </citation>
    <scope>NUCLEOTIDE SEQUENCE</scope>
    <source>
        <strain evidence="2">NBRC 103626</strain>
    </source>
</reference>
<organism evidence="2 3">
    <name type="scientific">Methylobacterium gregans</name>
    <dbReference type="NCBI Taxonomy" id="374424"/>
    <lineage>
        <taxon>Bacteria</taxon>
        <taxon>Pseudomonadati</taxon>
        <taxon>Pseudomonadota</taxon>
        <taxon>Alphaproteobacteria</taxon>
        <taxon>Hyphomicrobiales</taxon>
        <taxon>Methylobacteriaceae</taxon>
        <taxon>Methylobacterium</taxon>
    </lineage>
</organism>
<evidence type="ECO:0000256" key="1">
    <source>
        <dbReference type="SAM" id="MobiDB-lite"/>
    </source>
</evidence>
<accession>A0AA37MG84</accession>
<proteinExistence type="predicted"/>
<evidence type="ECO:0000313" key="3">
    <source>
        <dbReference type="Proteomes" id="UP001055108"/>
    </source>
</evidence>
<feature type="region of interest" description="Disordered" evidence="1">
    <location>
        <begin position="100"/>
        <end position="124"/>
    </location>
</feature>
<comment type="caution">
    <text evidence="2">The sequence shown here is derived from an EMBL/GenBank/DDBJ whole genome shotgun (WGS) entry which is preliminary data.</text>
</comment>